<feature type="compositionally biased region" description="Basic and acidic residues" evidence="1">
    <location>
        <begin position="83"/>
        <end position="99"/>
    </location>
</feature>
<protein>
    <submittedName>
        <fullName evidence="2">Uncharacterized protein</fullName>
    </submittedName>
</protein>
<dbReference type="EMBL" id="MU069684">
    <property type="protein sequence ID" value="KAF5835882.1"/>
    <property type="molecule type" value="Genomic_DNA"/>
</dbReference>
<feature type="compositionally biased region" description="Pro residues" evidence="1">
    <location>
        <begin position="126"/>
        <end position="139"/>
    </location>
</feature>
<feature type="compositionally biased region" description="Acidic residues" evidence="1">
    <location>
        <begin position="339"/>
        <end position="350"/>
    </location>
</feature>
<keyword evidence="3" id="KW-1185">Reference proteome</keyword>
<comment type="caution">
    <text evidence="2">The sequence shown here is derived from an EMBL/GenBank/DDBJ whole genome shotgun (WGS) entry which is preliminary data.</text>
</comment>
<feature type="compositionally biased region" description="Basic and acidic residues" evidence="1">
    <location>
        <begin position="109"/>
        <end position="123"/>
    </location>
</feature>
<gene>
    <name evidence="2" type="ORF">DUNSADRAFT_6695</name>
</gene>
<accession>A0ABQ7GMT8</accession>
<name>A0ABQ7GMT8_DUNSA</name>
<evidence type="ECO:0000313" key="2">
    <source>
        <dbReference type="EMBL" id="KAF5835882.1"/>
    </source>
</evidence>
<evidence type="ECO:0000256" key="1">
    <source>
        <dbReference type="SAM" id="MobiDB-lite"/>
    </source>
</evidence>
<evidence type="ECO:0000313" key="3">
    <source>
        <dbReference type="Proteomes" id="UP000815325"/>
    </source>
</evidence>
<organism evidence="2 3">
    <name type="scientific">Dunaliella salina</name>
    <name type="common">Green alga</name>
    <name type="synonym">Protococcus salinus</name>
    <dbReference type="NCBI Taxonomy" id="3046"/>
    <lineage>
        <taxon>Eukaryota</taxon>
        <taxon>Viridiplantae</taxon>
        <taxon>Chlorophyta</taxon>
        <taxon>core chlorophytes</taxon>
        <taxon>Chlorophyceae</taxon>
        <taxon>CS clade</taxon>
        <taxon>Chlamydomonadales</taxon>
        <taxon>Dunaliellaceae</taxon>
        <taxon>Dunaliella</taxon>
    </lineage>
</organism>
<proteinExistence type="predicted"/>
<dbReference type="Proteomes" id="UP000815325">
    <property type="component" value="Unassembled WGS sequence"/>
</dbReference>
<feature type="compositionally biased region" description="Acidic residues" evidence="1">
    <location>
        <begin position="214"/>
        <end position="229"/>
    </location>
</feature>
<sequence>MKTTIYPSASSCVRGCSTAPATLVKPAATRSSPQSALEHVALPHNKQHPLRTPKPSLLAPCAAGQGWEQPGSEPEDAAYNELLAHRREERMRAIREASRRARFNPLNRKAADAPEKQQDRQEQPAKPLPQSPPASPPGPITFKSGSSKAKSAMPSQPKHRPAGAPMRPALSARRTRRKGGGLGNMPRRSMPSSMQQRRQQWGLAGDNATNDVFDGSEDDDDDDDDDDIDPQTMAGLEALAAQLMQEGGLEELDVTVDGEPVRQRGSPAIGQGSVGKSAGKEGGGSAAASAAGPQGRAGDGEGSALNDSSSSSSMRARGRPQTRDPFQDPAFIQRLEALMADDSDDDDALDVDAKGVQGQGQGLLSQLPGGERINHKEMEDMEDIDWCGLGGKSCRTHGVGWFVSNKHRE</sequence>
<reference evidence="2" key="1">
    <citation type="submission" date="2017-08" db="EMBL/GenBank/DDBJ databases">
        <authorList>
            <person name="Polle J.E."/>
            <person name="Barry K."/>
            <person name="Cushman J."/>
            <person name="Schmutz J."/>
            <person name="Tran D."/>
            <person name="Hathwaick L.T."/>
            <person name="Yim W.C."/>
            <person name="Jenkins J."/>
            <person name="Mckie-Krisberg Z.M."/>
            <person name="Prochnik S."/>
            <person name="Lindquist E."/>
            <person name="Dockter R.B."/>
            <person name="Adam C."/>
            <person name="Molina H."/>
            <person name="Bunkerborg J."/>
            <person name="Jin E."/>
            <person name="Buchheim M."/>
            <person name="Magnuson J."/>
        </authorList>
    </citation>
    <scope>NUCLEOTIDE SEQUENCE</scope>
    <source>
        <strain evidence="2">CCAP 19/18</strain>
    </source>
</reference>
<feature type="region of interest" description="Disordered" evidence="1">
    <location>
        <begin position="42"/>
        <end position="371"/>
    </location>
</feature>
<feature type="compositionally biased region" description="Low complexity" evidence="1">
    <location>
        <begin position="185"/>
        <end position="200"/>
    </location>
</feature>